<reference evidence="2 3" key="1">
    <citation type="journal article" date="2014" name="Genome Announc.">
        <title>Complete Genome Sequence of Hyphomicrobium nitrativorans Strain NL23, a Denitrifying Bacterium Isolated from Biofilm of a Methanol-Fed Denitrification System Treating Seawater at the Montreal Biodome.</title>
        <authorList>
            <person name="Martineau C."/>
            <person name="Villeneuve C."/>
            <person name="Mauffrey F."/>
            <person name="Villemur R."/>
        </authorList>
    </citation>
    <scope>NUCLEOTIDE SEQUENCE [LARGE SCALE GENOMIC DNA]</scope>
    <source>
        <strain evidence="2">NL23</strain>
    </source>
</reference>
<keyword evidence="3" id="KW-1185">Reference proteome</keyword>
<dbReference type="EMBL" id="CP006912">
    <property type="protein sequence ID" value="AHB50023.1"/>
    <property type="molecule type" value="Genomic_DNA"/>
</dbReference>
<accession>V5SHK3</accession>
<gene>
    <name evidence="2" type="ORF">W911_06090</name>
</gene>
<name>V5SHK3_9HYPH</name>
<dbReference type="KEGG" id="hni:W911_06090"/>
<dbReference type="AlphaFoldDB" id="V5SHK3"/>
<evidence type="ECO:0000313" key="3">
    <source>
        <dbReference type="Proteomes" id="UP000018542"/>
    </source>
</evidence>
<sequence length="40" mass="4334">MAKFTKVGEGKVEVYKKEKTDWAGVIGGIAFVAFIIAAIF</sequence>
<proteinExistence type="predicted"/>
<dbReference type="HOGENOM" id="CLU_3290873_0_0_5"/>
<dbReference type="RefSeq" id="WP_023786615.1">
    <property type="nucleotide sequence ID" value="NC_022997.1"/>
</dbReference>
<evidence type="ECO:0000256" key="1">
    <source>
        <dbReference type="SAM" id="Phobius"/>
    </source>
</evidence>
<keyword evidence="1" id="KW-0812">Transmembrane</keyword>
<dbReference type="Proteomes" id="UP000018542">
    <property type="component" value="Chromosome"/>
</dbReference>
<keyword evidence="1" id="KW-1133">Transmembrane helix</keyword>
<evidence type="ECO:0000313" key="2">
    <source>
        <dbReference type="EMBL" id="AHB50023.1"/>
    </source>
</evidence>
<dbReference type="PATRIC" id="fig|1029756.8.peg.1274"/>
<keyword evidence="1" id="KW-0472">Membrane</keyword>
<feature type="transmembrane region" description="Helical" evidence="1">
    <location>
        <begin position="21"/>
        <end position="39"/>
    </location>
</feature>
<protein>
    <submittedName>
        <fullName evidence="2">Uncharacterized protein</fullName>
    </submittedName>
</protein>
<organism evidence="2 3">
    <name type="scientific">Hyphomicrobium nitrativorans NL23</name>
    <dbReference type="NCBI Taxonomy" id="1029756"/>
    <lineage>
        <taxon>Bacteria</taxon>
        <taxon>Pseudomonadati</taxon>
        <taxon>Pseudomonadota</taxon>
        <taxon>Alphaproteobacteria</taxon>
        <taxon>Hyphomicrobiales</taxon>
        <taxon>Hyphomicrobiaceae</taxon>
        <taxon>Hyphomicrobium</taxon>
    </lineage>
</organism>
<dbReference type="STRING" id="1029756.W911_06090"/>